<reference evidence="1 2" key="1">
    <citation type="submission" date="2019-04" db="EMBL/GenBank/DDBJ databases">
        <title>Isachenkonia alkalipeptolytica gen. nov. sp. nov. a new anaerobic, alkiliphilic organothrophic bacterium capable to reduce synthesized ferrihydrite isolated from a soda lake.</title>
        <authorList>
            <person name="Toshchakov S.V."/>
            <person name="Zavarzina D.G."/>
            <person name="Zhilina T.N."/>
            <person name="Kostrikina N.A."/>
            <person name="Kublanov I.V."/>
        </authorList>
    </citation>
    <scope>NUCLEOTIDE SEQUENCE [LARGE SCALE GENOMIC DNA]</scope>
    <source>
        <strain evidence="1 2">Z-1701</strain>
    </source>
</reference>
<dbReference type="Proteomes" id="UP000449710">
    <property type="component" value="Unassembled WGS sequence"/>
</dbReference>
<dbReference type="Pfam" id="PF22558">
    <property type="entry name" value="REase-ARP"/>
    <property type="match status" value="1"/>
</dbReference>
<sequence>MKGTTYIKGKQRMWARSRGMKLQGSQGNRGEKNYVMDLKENFFEDPMDEHRKEIEAGDGGEFKDSGKQVAKAKALHSSSVLCINLFHYWSRKKELNKLCHALGLCNKGSISGRKLYFEKKLSILETKGNTPNLDVVIENTDKTQYKAYGIESKFSEPFSKREDKKSHSESLSSYLQDTSIWKGLPHLKTLSESDLLDEEYQYLDLPQVVKHILGLKRKYGKRGFRLLYLWYDVPGVEGWQHRREVEKFIKHAKEDQLKVTAITYQEVFTRLLEHYMERNEEYMKYLSDRYF</sequence>
<dbReference type="EMBL" id="SUMG01000032">
    <property type="protein sequence ID" value="NBG89588.1"/>
    <property type="molecule type" value="Genomic_DNA"/>
</dbReference>
<keyword evidence="2" id="KW-1185">Reference proteome</keyword>
<comment type="caution">
    <text evidence="1">The sequence shown here is derived from an EMBL/GenBank/DDBJ whole genome shotgun (WGS) entry which is preliminary data.</text>
</comment>
<proteinExistence type="predicted"/>
<protein>
    <submittedName>
        <fullName evidence="1">Uncharacterized protein</fullName>
    </submittedName>
</protein>
<dbReference type="InterPro" id="IPR054333">
    <property type="entry name" value="REase-ARP-assoc"/>
</dbReference>
<accession>A0AA43XMK0</accession>
<evidence type="ECO:0000313" key="2">
    <source>
        <dbReference type="Proteomes" id="UP000449710"/>
    </source>
</evidence>
<gene>
    <name evidence="1" type="ORF">ISALK_13960</name>
</gene>
<name>A0AA43XMK0_9CLOT</name>
<evidence type="ECO:0000313" key="1">
    <source>
        <dbReference type="EMBL" id="NBG89588.1"/>
    </source>
</evidence>
<dbReference type="RefSeq" id="WP_160723398.1">
    <property type="nucleotide sequence ID" value="NZ_SUMG01000032.1"/>
</dbReference>
<organism evidence="1 2">
    <name type="scientific">Isachenkonia alkalipeptolytica</name>
    <dbReference type="NCBI Taxonomy" id="2565777"/>
    <lineage>
        <taxon>Bacteria</taxon>
        <taxon>Bacillati</taxon>
        <taxon>Bacillota</taxon>
        <taxon>Clostridia</taxon>
        <taxon>Eubacteriales</taxon>
        <taxon>Clostridiaceae</taxon>
        <taxon>Isachenkonia</taxon>
    </lineage>
</organism>
<dbReference type="AlphaFoldDB" id="A0AA43XMK0"/>